<dbReference type="PROSITE" id="PS50088">
    <property type="entry name" value="ANK_REPEAT"/>
    <property type="match status" value="2"/>
</dbReference>
<sequence length="406" mass="44113">MAELPTELVLHIVSFLTREICLDPMRRLGYNSGLTKPEFVPDLPSVNALSRTNSIYHLTLNQTLYELCASIEPLGRLALLFAVEHNSENAFGKLVAAGISVDGKFAFKFGMCGLLHVAAGTGSHLIVPKLLRMYGAKTLASPRVFEHDYANGRSALDYAVSEGHVETVRLLAPKVAVFSSLTAAGLPIPDDLVHLHKQYLSKALLKSVSRAADIAICECLLSEGADVNTLDTGYRCLSPLGYATRNDDLATMQLLLGAGADPNLGDRQGVVPLFRAGSVPAAQALLDAGARLDATDNMWRNALMHGALQRTKLLRFLLERGVDPNQADDKGNTPLHYACWEPGVAAIELLLQFGATTVEKTDRTEVSPTKLAMAKIKVDAVRLLEPLVRDPSLKEKIVRWLEENRG</sequence>
<feature type="repeat" description="ANK" evidence="3">
    <location>
        <begin position="235"/>
        <end position="267"/>
    </location>
</feature>
<keyword evidence="2 3" id="KW-0040">ANK repeat</keyword>
<evidence type="ECO:0000256" key="3">
    <source>
        <dbReference type="PROSITE-ProRule" id="PRU00023"/>
    </source>
</evidence>
<accession>A0A8H6YX54</accession>
<dbReference type="PROSITE" id="PS50297">
    <property type="entry name" value="ANK_REP_REGION"/>
    <property type="match status" value="1"/>
</dbReference>
<evidence type="ECO:0000256" key="2">
    <source>
        <dbReference type="ARBA" id="ARBA00023043"/>
    </source>
</evidence>
<dbReference type="InterPro" id="IPR036770">
    <property type="entry name" value="Ankyrin_rpt-contain_sf"/>
</dbReference>
<name>A0A8H6YX54_9AGAR</name>
<evidence type="ECO:0000256" key="1">
    <source>
        <dbReference type="ARBA" id="ARBA00022737"/>
    </source>
</evidence>
<gene>
    <name evidence="4" type="ORF">MSAN_00899000</name>
</gene>
<dbReference type="Pfam" id="PF00023">
    <property type="entry name" value="Ank"/>
    <property type="match status" value="1"/>
</dbReference>
<reference evidence="4" key="1">
    <citation type="submission" date="2020-05" db="EMBL/GenBank/DDBJ databases">
        <title>Mycena genomes resolve the evolution of fungal bioluminescence.</title>
        <authorList>
            <person name="Tsai I.J."/>
        </authorList>
    </citation>
    <scope>NUCLEOTIDE SEQUENCE</scope>
    <source>
        <strain evidence="4">160909Yilan</strain>
    </source>
</reference>
<dbReference type="PANTHER" id="PTHR24198:SF165">
    <property type="entry name" value="ANKYRIN REPEAT-CONTAINING PROTEIN-RELATED"/>
    <property type="match status" value="1"/>
</dbReference>
<keyword evidence="1" id="KW-0677">Repeat</keyword>
<dbReference type="Gene3D" id="1.25.40.20">
    <property type="entry name" value="Ankyrin repeat-containing domain"/>
    <property type="match status" value="3"/>
</dbReference>
<dbReference type="AlphaFoldDB" id="A0A8H6YX54"/>
<dbReference type="SMART" id="SM00248">
    <property type="entry name" value="ANK"/>
    <property type="match status" value="6"/>
</dbReference>
<dbReference type="InterPro" id="IPR002110">
    <property type="entry name" value="Ankyrin_rpt"/>
</dbReference>
<comment type="caution">
    <text evidence="4">The sequence shown here is derived from an EMBL/GenBank/DDBJ whole genome shotgun (WGS) entry which is preliminary data.</text>
</comment>
<evidence type="ECO:0000313" key="4">
    <source>
        <dbReference type="EMBL" id="KAF7366421.1"/>
    </source>
</evidence>
<dbReference type="Pfam" id="PF12796">
    <property type="entry name" value="Ank_2"/>
    <property type="match status" value="1"/>
</dbReference>
<feature type="repeat" description="ANK" evidence="3">
    <location>
        <begin position="330"/>
        <end position="362"/>
    </location>
</feature>
<dbReference type="SUPFAM" id="SSF48403">
    <property type="entry name" value="Ankyrin repeat"/>
    <property type="match status" value="2"/>
</dbReference>
<dbReference type="OrthoDB" id="3060779at2759"/>
<dbReference type="PANTHER" id="PTHR24198">
    <property type="entry name" value="ANKYRIN REPEAT AND PROTEIN KINASE DOMAIN-CONTAINING PROTEIN"/>
    <property type="match status" value="1"/>
</dbReference>
<dbReference type="EMBL" id="JACAZH010000006">
    <property type="protein sequence ID" value="KAF7366421.1"/>
    <property type="molecule type" value="Genomic_DNA"/>
</dbReference>
<organism evidence="4 5">
    <name type="scientific">Mycena sanguinolenta</name>
    <dbReference type="NCBI Taxonomy" id="230812"/>
    <lineage>
        <taxon>Eukaryota</taxon>
        <taxon>Fungi</taxon>
        <taxon>Dikarya</taxon>
        <taxon>Basidiomycota</taxon>
        <taxon>Agaricomycotina</taxon>
        <taxon>Agaricomycetes</taxon>
        <taxon>Agaricomycetidae</taxon>
        <taxon>Agaricales</taxon>
        <taxon>Marasmiineae</taxon>
        <taxon>Mycenaceae</taxon>
        <taxon>Mycena</taxon>
    </lineage>
</organism>
<protein>
    <submittedName>
        <fullName evidence="4">ANK-REP-REGION domain-containing protein</fullName>
    </submittedName>
</protein>
<keyword evidence="5" id="KW-1185">Reference proteome</keyword>
<proteinExistence type="predicted"/>
<evidence type="ECO:0000313" key="5">
    <source>
        <dbReference type="Proteomes" id="UP000623467"/>
    </source>
</evidence>
<dbReference type="Proteomes" id="UP000623467">
    <property type="component" value="Unassembled WGS sequence"/>
</dbReference>